<protein>
    <submittedName>
        <fullName evidence="2">Uncharacterized protein</fullName>
    </submittedName>
</protein>
<dbReference type="PATRIC" id="fig|1240678.4.peg.3286"/>
<gene>
    <name evidence="2" type="ORF">SNA_15665</name>
</gene>
<reference evidence="2 3" key="1">
    <citation type="submission" date="2014-09" db="EMBL/GenBank/DDBJ databases">
        <title>Draft genome sequence of Streptomyces natalensis ATCC 27448, producer of the antifungal pimaricin.</title>
        <authorList>
            <person name="Mendes M.V."/>
            <person name="Beites T."/>
            <person name="Pires S."/>
            <person name="Santos C.L."/>
            <person name="Moradas-Ferreira P."/>
        </authorList>
    </citation>
    <scope>NUCLEOTIDE SEQUENCE [LARGE SCALE GENOMIC DNA]</scope>
    <source>
        <strain evidence="2 3">ATCC 27448</strain>
    </source>
</reference>
<dbReference type="InterPro" id="IPR046585">
    <property type="entry name" value="DUF6643"/>
</dbReference>
<sequence>MTSPRSTYGGGYYASSSFPDTPIYDSLVAERGTPQIAPIQVNPSPYDTGSSYLPALASRLPALPAAPSSPSPAMGYPGAAAQPVAPLQHAPAPYIPQQAGTRGGYQAPYPQQPQRPSPGMGGGTGYEAMRPAAPVAPRPAAPRPAAPYDDPYGGRQYPRGY</sequence>
<evidence type="ECO:0000313" key="3">
    <source>
        <dbReference type="Proteomes" id="UP000032458"/>
    </source>
</evidence>
<dbReference type="AlphaFoldDB" id="A0A0D7CMH6"/>
<comment type="caution">
    <text evidence="2">The sequence shown here is derived from an EMBL/GenBank/DDBJ whole genome shotgun (WGS) entry which is preliminary data.</text>
</comment>
<accession>A0A0D7CMH6</accession>
<feature type="compositionally biased region" description="Pro residues" evidence="1">
    <location>
        <begin position="134"/>
        <end position="145"/>
    </location>
</feature>
<dbReference type="Proteomes" id="UP000032458">
    <property type="component" value="Unassembled WGS sequence"/>
</dbReference>
<proteinExistence type="predicted"/>
<feature type="region of interest" description="Disordered" evidence="1">
    <location>
        <begin position="87"/>
        <end position="161"/>
    </location>
</feature>
<feature type="region of interest" description="Disordered" evidence="1">
    <location>
        <begin position="1"/>
        <end position="20"/>
    </location>
</feature>
<evidence type="ECO:0000256" key="1">
    <source>
        <dbReference type="SAM" id="MobiDB-lite"/>
    </source>
</evidence>
<keyword evidence="3" id="KW-1185">Reference proteome</keyword>
<dbReference type="EMBL" id="JRKI01000025">
    <property type="protein sequence ID" value="KIZ17070.1"/>
    <property type="molecule type" value="Genomic_DNA"/>
</dbReference>
<name>A0A0D7CMH6_9ACTN</name>
<organism evidence="2 3">
    <name type="scientific">Streptomyces natalensis ATCC 27448</name>
    <dbReference type="NCBI Taxonomy" id="1240678"/>
    <lineage>
        <taxon>Bacteria</taxon>
        <taxon>Bacillati</taxon>
        <taxon>Actinomycetota</taxon>
        <taxon>Actinomycetes</taxon>
        <taxon>Kitasatosporales</taxon>
        <taxon>Streptomycetaceae</taxon>
        <taxon>Streptomyces</taxon>
    </lineage>
</organism>
<dbReference type="RefSeq" id="WP_044365413.1">
    <property type="nucleotide sequence ID" value="NZ_JRKI01000025.1"/>
</dbReference>
<dbReference type="Pfam" id="PF20348">
    <property type="entry name" value="DUF6643"/>
    <property type="match status" value="1"/>
</dbReference>
<evidence type="ECO:0000313" key="2">
    <source>
        <dbReference type="EMBL" id="KIZ17070.1"/>
    </source>
</evidence>